<dbReference type="EMBL" id="QRPK01000051">
    <property type="protein sequence ID" value="RHM08342.1"/>
    <property type="molecule type" value="Genomic_DNA"/>
</dbReference>
<dbReference type="Gene3D" id="3.20.20.70">
    <property type="entry name" value="Aldolase class I"/>
    <property type="match status" value="1"/>
</dbReference>
<dbReference type="PANTHER" id="PTHR30352:SF2">
    <property type="entry name" value="ANAEROBIC RIBONUCLEOSIDE-TRIPHOSPHATE REDUCTASE-ACTIVATING PROTEIN"/>
    <property type="match status" value="1"/>
</dbReference>
<keyword evidence="3" id="KW-0949">S-adenosyl-L-methionine</keyword>
<protein>
    <recommendedName>
        <fullName evidence="7">Anaerobic ribonucleoside-triphosphate reductase-activating protein</fullName>
        <ecNumber evidence="7">1.97.1.-</ecNumber>
    </recommendedName>
</protein>
<reference evidence="9 10" key="1">
    <citation type="submission" date="2018-08" db="EMBL/GenBank/DDBJ databases">
        <title>A genome reference for cultivated species of the human gut microbiota.</title>
        <authorList>
            <person name="Zou Y."/>
            <person name="Xue W."/>
            <person name="Luo G."/>
        </authorList>
    </citation>
    <scope>NUCLEOTIDE SEQUENCE [LARGE SCALE GENOMIC DNA]</scope>
    <source>
        <strain evidence="9 10">AF35-6BH</strain>
    </source>
</reference>
<evidence type="ECO:0000256" key="6">
    <source>
        <dbReference type="ARBA" id="ARBA00023014"/>
    </source>
</evidence>
<dbReference type="NCBIfam" id="TIGR02491">
    <property type="entry name" value="NrdG"/>
    <property type="match status" value="1"/>
</dbReference>
<evidence type="ECO:0000256" key="3">
    <source>
        <dbReference type="ARBA" id="ARBA00022691"/>
    </source>
</evidence>
<evidence type="ECO:0000256" key="4">
    <source>
        <dbReference type="ARBA" id="ARBA00022723"/>
    </source>
</evidence>
<comment type="caution">
    <text evidence="9">The sequence shown here is derived from an EMBL/GenBank/DDBJ whole genome shotgun (WGS) entry which is preliminary data.</text>
</comment>
<evidence type="ECO:0000256" key="2">
    <source>
        <dbReference type="ARBA" id="ARBA00022485"/>
    </source>
</evidence>
<evidence type="ECO:0000256" key="1">
    <source>
        <dbReference type="ARBA" id="ARBA00001966"/>
    </source>
</evidence>
<comment type="similarity">
    <text evidence="7">Belongs to the organic radical-activating enzymes family.</text>
</comment>
<dbReference type="GO" id="GO:0046872">
    <property type="term" value="F:metal ion binding"/>
    <property type="evidence" value="ECO:0007669"/>
    <property type="project" value="UniProtKB-KW"/>
</dbReference>
<evidence type="ECO:0000256" key="5">
    <source>
        <dbReference type="ARBA" id="ARBA00023004"/>
    </source>
</evidence>
<comment type="function">
    <text evidence="7">Activation of anaerobic ribonucleoside-triphosphate reductase under anaerobic conditions by generation of an organic free radical, using S-adenosylmethionine and reduced flavodoxin as cosubstrates to produce 5'-deoxy-adenosine.</text>
</comment>
<dbReference type="RefSeq" id="WP_004798957.1">
    <property type="nucleotide sequence ID" value="NZ_CABKNA010000005.1"/>
</dbReference>
<keyword evidence="5" id="KW-0408">Iron</keyword>
<keyword evidence="7" id="KW-0560">Oxidoreductase</keyword>
<dbReference type="InterPro" id="IPR013785">
    <property type="entry name" value="Aldolase_TIM"/>
</dbReference>
<feature type="domain" description="Radical SAM core" evidence="8">
    <location>
        <begin position="17"/>
        <end position="177"/>
    </location>
</feature>
<dbReference type="PROSITE" id="PS51918">
    <property type="entry name" value="RADICAL_SAM"/>
    <property type="match status" value="1"/>
</dbReference>
<dbReference type="SFLD" id="SFLDG01066">
    <property type="entry name" value="organic_radical-activating_enz"/>
    <property type="match status" value="1"/>
</dbReference>
<dbReference type="GeneID" id="92793202"/>
<dbReference type="GO" id="GO:0051539">
    <property type="term" value="F:4 iron, 4 sulfur cluster binding"/>
    <property type="evidence" value="ECO:0007669"/>
    <property type="project" value="UniProtKB-KW"/>
</dbReference>
<dbReference type="CDD" id="cd01335">
    <property type="entry name" value="Radical_SAM"/>
    <property type="match status" value="1"/>
</dbReference>
<dbReference type="SFLD" id="SFLDF00299">
    <property type="entry name" value="anaerobic_ribonucleoside-triph"/>
    <property type="match status" value="1"/>
</dbReference>
<keyword evidence="10" id="KW-1185">Reference proteome</keyword>
<gene>
    <name evidence="9" type="primary">nrdG</name>
    <name evidence="9" type="ORF">DWZ83_08335</name>
</gene>
<dbReference type="Pfam" id="PF13353">
    <property type="entry name" value="Fer4_12"/>
    <property type="match status" value="1"/>
</dbReference>
<dbReference type="PIRSF" id="PIRSF000368">
    <property type="entry name" value="NrdG"/>
    <property type="match status" value="1"/>
</dbReference>
<dbReference type="EC" id="1.97.1.-" evidence="7"/>
<proteinExistence type="inferred from homology"/>
<keyword evidence="2" id="KW-0004">4Fe-4S</keyword>
<evidence type="ECO:0000313" key="9">
    <source>
        <dbReference type="EMBL" id="RHM08342.1"/>
    </source>
</evidence>
<evidence type="ECO:0000313" key="10">
    <source>
        <dbReference type="Proteomes" id="UP000284868"/>
    </source>
</evidence>
<dbReference type="AlphaFoldDB" id="A0A415P6K3"/>
<dbReference type="InterPro" id="IPR034457">
    <property type="entry name" value="Organic_radical-activating"/>
</dbReference>
<dbReference type="InterPro" id="IPR007197">
    <property type="entry name" value="rSAM"/>
</dbReference>
<dbReference type="SFLD" id="SFLDG01063">
    <property type="entry name" value="activating_enzymes__group_1"/>
    <property type="match status" value="1"/>
</dbReference>
<keyword evidence="4" id="KW-0479">Metal-binding</keyword>
<dbReference type="PANTHER" id="PTHR30352">
    <property type="entry name" value="PYRUVATE FORMATE-LYASE-ACTIVATING ENZYME"/>
    <property type="match status" value="1"/>
</dbReference>
<dbReference type="OrthoDB" id="9782387at2"/>
<dbReference type="Proteomes" id="UP000284868">
    <property type="component" value="Unassembled WGS sequence"/>
</dbReference>
<dbReference type="SUPFAM" id="SSF102114">
    <property type="entry name" value="Radical SAM enzymes"/>
    <property type="match status" value="1"/>
</dbReference>
<keyword evidence="6" id="KW-0411">Iron-sulfur</keyword>
<sequence length="177" mass="19821">MANMLRLASPLQYDSIVDGPGVRMVVWTQGCTHHCQDCHNPQTWDMQGGAEYAVDDLVQAIQEAQLQTGITFSGGEPFLQAEKLIPLAKAAKEKGYDLWAFSGFLWEDLVKEPIQKELLSYLDVLVDGRFQAELKDYRLVFKGSSNQRILDVQSSLKAGKPIVSKYDDKNIALAEQK</sequence>
<accession>A0A415P6K3</accession>
<dbReference type="InterPro" id="IPR012837">
    <property type="entry name" value="NrdG"/>
</dbReference>
<evidence type="ECO:0000259" key="8">
    <source>
        <dbReference type="PROSITE" id="PS51918"/>
    </source>
</evidence>
<dbReference type="GO" id="GO:0043365">
    <property type="term" value="F:[formate-C-acetyltransferase]-activating enzyme activity"/>
    <property type="evidence" value="ECO:0007669"/>
    <property type="project" value="InterPro"/>
</dbReference>
<organism evidence="9 10">
    <name type="scientific">Amedibacillus dolichus</name>
    <dbReference type="NCBI Taxonomy" id="31971"/>
    <lineage>
        <taxon>Bacteria</taxon>
        <taxon>Bacillati</taxon>
        <taxon>Bacillota</taxon>
        <taxon>Erysipelotrichia</taxon>
        <taxon>Erysipelotrichales</taxon>
        <taxon>Erysipelotrichaceae</taxon>
        <taxon>Amedibacillus</taxon>
    </lineage>
</organism>
<evidence type="ECO:0000256" key="7">
    <source>
        <dbReference type="PIRNR" id="PIRNR000368"/>
    </source>
</evidence>
<dbReference type="InterPro" id="IPR058240">
    <property type="entry name" value="rSAM_sf"/>
</dbReference>
<dbReference type="GO" id="GO:0004748">
    <property type="term" value="F:ribonucleoside-diphosphate reductase activity, thioredoxin disulfide as acceptor"/>
    <property type="evidence" value="ECO:0007669"/>
    <property type="project" value="TreeGrafter"/>
</dbReference>
<dbReference type="SFLD" id="SFLDS00029">
    <property type="entry name" value="Radical_SAM"/>
    <property type="match status" value="1"/>
</dbReference>
<comment type="cofactor">
    <cofactor evidence="1">
        <name>[4Fe-4S] cluster</name>
        <dbReference type="ChEBI" id="CHEBI:49883"/>
    </cofactor>
</comment>
<name>A0A415P6K3_9FIRM</name>